<name>A0ABN8RSS3_9CNID</name>
<protein>
    <submittedName>
        <fullName evidence="1">Uncharacterized protein</fullName>
    </submittedName>
</protein>
<dbReference type="EMBL" id="CALNXK010000294">
    <property type="protein sequence ID" value="CAH3181355.1"/>
    <property type="molecule type" value="Genomic_DNA"/>
</dbReference>
<reference evidence="1 2" key="1">
    <citation type="submission" date="2022-05" db="EMBL/GenBank/DDBJ databases">
        <authorList>
            <consortium name="Genoscope - CEA"/>
            <person name="William W."/>
        </authorList>
    </citation>
    <scope>NUCLEOTIDE SEQUENCE [LARGE SCALE GENOMIC DNA]</scope>
</reference>
<evidence type="ECO:0000313" key="2">
    <source>
        <dbReference type="Proteomes" id="UP001159405"/>
    </source>
</evidence>
<proteinExistence type="predicted"/>
<feature type="non-terminal residue" evidence="1">
    <location>
        <position position="1"/>
    </location>
</feature>
<dbReference type="PANTHER" id="PTHR47018">
    <property type="entry name" value="CXC DOMAIN-CONTAINING PROTEIN-RELATED"/>
    <property type="match status" value="1"/>
</dbReference>
<feature type="non-terminal residue" evidence="1">
    <location>
        <position position="476"/>
    </location>
</feature>
<gene>
    <name evidence="1" type="ORF">PLOB_00024560</name>
</gene>
<keyword evidence="2" id="KW-1185">Reference proteome</keyword>
<evidence type="ECO:0000313" key="1">
    <source>
        <dbReference type="EMBL" id="CAH3181355.1"/>
    </source>
</evidence>
<comment type="caution">
    <text evidence="1">The sequence shown here is derived from an EMBL/GenBank/DDBJ whole genome shotgun (WGS) entry which is preliminary data.</text>
</comment>
<accession>A0ABN8RSS3</accession>
<sequence length="476" mass="53639">KKKKRRTGEVDFKKCIICQKETTEALVQNISIDAYKNILFYVFSRGKYRESEFAEASRRLEGVSEEDLKQSSASFHASCRKSTWILSGVATELQTEKRVDDVSKKAILISQQIMFEVKTDRQVKHAPKSDETEKPFRHQREYPLQVGFRSRSLTDLLHKLGVSVDYIRILRIETQLAEALLRHSADRCIYVFPALARGQFIYFAVDNSDFSEDTPEDKNTLHATVMAVFQRKTDYPPEITLDLSKIAKSKSLPSNSIPATELLPCHVPTNAQPKCPRYCRLETSSSPDITDGAAQDDLAWSVAQSLARSRSENPMIPTWAAYNSKVSSSTLPLTTVAMMPLLAAPANEWSTMLTVLKQAQNITTVVLGESHKTVITFDLHLYEKAFKLQQHTARVLDHLVLRLGELHTVMAALRALGTSIEDSGFDDAWVEAGIYGSTTKHQILDGNHMKRALIAHSMTYSVLSDFHIEAFLKTKR</sequence>
<dbReference type="Proteomes" id="UP001159405">
    <property type="component" value="Unassembled WGS sequence"/>
</dbReference>
<dbReference type="PANTHER" id="PTHR47018:SF3">
    <property type="entry name" value="MYCBP-ASSOCIATED PROTEIN"/>
    <property type="match status" value="1"/>
</dbReference>
<organism evidence="1 2">
    <name type="scientific">Porites lobata</name>
    <dbReference type="NCBI Taxonomy" id="104759"/>
    <lineage>
        <taxon>Eukaryota</taxon>
        <taxon>Metazoa</taxon>
        <taxon>Cnidaria</taxon>
        <taxon>Anthozoa</taxon>
        <taxon>Hexacorallia</taxon>
        <taxon>Scleractinia</taxon>
        <taxon>Fungiina</taxon>
        <taxon>Poritidae</taxon>
        <taxon>Porites</taxon>
    </lineage>
</organism>